<proteinExistence type="predicted"/>
<comment type="caution">
    <text evidence="2">The sequence shown here is derived from an EMBL/GenBank/DDBJ whole genome shotgun (WGS) entry which is preliminary data.</text>
</comment>
<dbReference type="InterPro" id="IPR032675">
    <property type="entry name" value="LRR_dom_sf"/>
</dbReference>
<dbReference type="SUPFAM" id="SSF52047">
    <property type="entry name" value="RNI-like"/>
    <property type="match status" value="1"/>
</dbReference>
<dbReference type="OrthoDB" id="2840257at2759"/>
<feature type="coiled-coil region" evidence="1">
    <location>
        <begin position="5"/>
        <end position="46"/>
    </location>
</feature>
<dbReference type="Proteomes" id="UP000620124">
    <property type="component" value="Unassembled WGS sequence"/>
</dbReference>
<keyword evidence="1" id="KW-0175">Coiled coil</keyword>
<dbReference type="Gene3D" id="3.80.10.10">
    <property type="entry name" value="Ribonuclease Inhibitor"/>
    <property type="match status" value="1"/>
</dbReference>
<sequence length="428" mass="47712">MTLRKTETEMSVADLEARIAKLSVEIDVQKDVLKKLEQDKVLAQRQLNTMRDPVARLPFEISSEIFVQSLAPFPKPGASHVPMLLLNICNGWSAIALSTPTLWAAMHIASPCSEGIEELLLVWIEPARNRPLSILLDGCLDESAAAIVWRHGRLLNHLEIDPDGFSDYTRINLFGDVTPGPLPLLETLTIRNSNWDTAPEFSGPQVLELLRLTPNLDECILDGIHPVCDLEAIAEVHAIPNLRRLMFGAHGRCPDSDDDLLRYLTLPALQTLHLSMRYGSADDLFSFLQRSSPPLQDLVIGEAWGPIDLVRLHECLTLMPSLTRFELWGGSHVFVPDFLSALTDSTLLLNLRSLILHLDAHNITDSFWMTLLRALSARRTQLQMVNIGLTDLKPSRKPAGSLLDEFRGLVADGMQINITADKSNLMHD</sequence>
<reference evidence="2" key="1">
    <citation type="submission" date="2020-05" db="EMBL/GenBank/DDBJ databases">
        <title>Mycena genomes resolve the evolution of fungal bioluminescence.</title>
        <authorList>
            <person name="Tsai I.J."/>
        </authorList>
    </citation>
    <scope>NUCLEOTIDE SEQUENCE</scope>
    <source>
        <strain evidence="2">CCC161011</strain>
    </source>
</reference>
<dbReference type="EMBL" id="JACAZI010000034">
    <property type="protein sequence ID" value="KAF7328821.1"/>
    <property type="molecule type" value="Genomic_DNA"/>
</dbReference>
<name>A0A8H6U415_9AGAR</name>
<protein>
    <submittedName>
        <fullName evidence="2">F-box domain-containing protein</fullName>
    </submittedName>
</protein>
<evidence type="ECO:0000313" key="3">
    <source>
        <dbReference type="Proteomes" id="UP000620124"/>
    </source>
</evidence>
<organism evidence="2 3">
    <name type="scientific">Mycena venus</name>
    <dbReference type="NCBI Taxonomy" id="2733690"/>
    <lineage>
        <taxon>Eukaryota</taxon>
        <taxon>Fungi</taxon>
        <taxon>Dikarya</taxon>
        <taxon>Basidiomycota</taxon>
        <taxon>Agaricomycotina</taxon>
        <taxon>Agaricomycetes</taxon>
        <taxon>Agaricomycetidae</taxon>
        <taxon>Agaricales</taxon>
        <taxon>Marasmiineae</taxon>
        <taxon>Mycenaceae</taxon>
        <taxon>Mycena</taxon>
    </lineage>
</organism>
<keyword evidence="3" id="KW-1185">Reference proteome</keyword>
<dbReference type="AlphaFoldDB" id="A0A8H6U415"/>
<gene>
    <name evidence="2" type="ORF">MVEN_02511000</name>
</gene>
<evidence type="ECO:0000313" key="2">
    <source>
        <dbReference type="EMBL" id="KAF7328821.1"/>
    </source>
</evidence>
<evidence type="ECO:0000256" key="1">
    <source>
        <dbReference type="SAM" id="Coils"/>
    </source>
</evidence>
<accession>A0A8H6U415</accession>